<dbReference type="EMBL" id="AOIP01000042">
    <property type="protein sequence ID" value="ELZ01580.1"/>
    <property type="molecule type" value="Genomic_DNA"/>
</dbReference>
<evidence type="ECO:0000313" key="2">
    <source>
        <dbReference type="EMBL" id="ELZ01580.1"/>
    </source>
</evidence>
<gene>
    <name evidence="2" type="ORF">C480_17882</name>
</gene>
<proteinExistence type="predicted"/>
<dbReference type="AlphaFoldDB" id="M0ASS5"/>
<comment type="caution">
    <text evidence="2">The sequence shown here is derived from an EMBL/GenBank/DDBJ whole genome shotgun (WGS) entry which is preliminary data.</text>
</comment>
<evidence type="ECO:0000313" key="3">
    <source>
        <dbReference type="Proteomes" id="UP000011591"/>
    </source>
</evidence>
<sequence>MSTSDTIGLYWKCPPEWDRFKALANEIFPARDSAAGNLVESAWYRFSRDHKAEEIVSRLLEAVGTNSTPREGKKNLTRSRDVGDGRATVRVSPSVKEEMADFADEKDVANYEVLRAVVCYRLDGGALGWVGRQLKKLESRLDLDTSVSLDATMSSKESNTQKIIQGLGGEEMSAFTLEEFNKAVETHPNLKISASKHTREEYLPRVLDELEFTYHPNPTKDLFVLTDEIEIPDVRDPRSKPKAMLSEADKRLAVKVDALEKLASLSDSRERYQYEKGEAVGINGIAYNNAGKYMRQVADSPGFEFSEDNDVLRVDKRRVLDAEIENDDALEIIRQIASDALEDNDRESQDSRGEKNPSRNFTFPSGESSDDREEWIDQALEDFEDVDEIPEPALENVVRNKIARARYPDEIDETGTISDEAVERVTDEEIETVREELGLVQQSDELAGVDDQFEVLEAGRQAAATDGGSEE</sequence>
<organism evidence="2 3">
    <name type="scientific">Natrialba aegyptia DSM 13077</name>
    <dbReference type="NCBI Taxonomy" id="1227491"/>
    <lineage>
        <taxon>Archaea</taxon>
        <taxon>Methanobacteriati</taxon>
        <taxon>Methanobacteriota</taxon>
        <taxon>Stenosarchaea group</taxon>
        <taxon>Halobacteria</taxon>
        <taxon>Halobacteriales</taxon>
        <taxon>Natrialbaceae</taxon>
        <taxon>Natrialba</taxon>
    </lineage>
</organism>
<reference evidence="2 3" key="1">
    <citation type="journal article" date="2014" name="PLoS Genet.">
        <title>Phylogenetically driven sequencing of extremely halophilic archaea reveals strategies for static and dynamic osmo-response.</title>
        <authorList>
            <person name="Becker E.A."/>
            <person name="Seitzer P.M."/>
            <person name="Tritt A."/>
            <person name="Larsen D."/>
            <person name="Krusor M."/>
            <person name="Yao A.I."/>
            <person name="Wu D."/>
            <person name="Madern D."/>
            <person name="Eisen J.A."/>
            <person name="Darling A.E."/>
            <person name="Facciotti M.T."/>
        </authorList>
    </citation>
    <scope>NUCLEOTIDE SEQUENCE [LARGE SCALE GENOMIC DNA]</scope>
    <source>
        <strain evidence="2 3">DSM 13077</strain>
    </source>
</reference>
<dbReference type="Proteomes" id="UP000011591">
    <property type="component" value="Unassembled WGS sequence"/>
</dbReference>
<feature type="region of interest" description="Disordered" evidence="1">
    <location>
        <begin position="341"/>
        <end position="373"/>
    </location>
</feature>
<dbReference type="PATRIC" id="fig|1227491.4.peg.3659"/>
<keyword evidence="3" id="KW-1185">Reference proteome</keyword>
<feature type="compositionally biased region" description="Basic and acidic residues" evidence="1">
    <location>
        <begin position="346"/>
        <end position="357"/>
    </location>
</feature>
<evidence type="ECO:0000256" key="1">
    <source>
        <dbReference type="SAM" id="MobiDB-lite"/>
    </source>
</evidence>
<feature type="compositionally biased region" description="Polar residues" evidence="1">
    <location>
        <begin position="358"/>
        <end position="367"/>
    </location>
</feature>
<name>M0ASS5_9EURY</name>
<accession>M0ASS5</accession>
<protein>
    <submittedName>
        <fullName evidence="2">Uncharacterized protein</fullName>
    </submittedName>
</protein>